<name>A0ABV8UDV6_9PROT</name>
<gene>
    <name evidence="2" type="ORF">ACFO5Q_12460</name>
</gene>
<dbReference type="Pfam" id="PF07238">
    <property type="entry name" value="PilZ"/>
    <property type="match status" value="1"/>
</dbReference>
<keyword evidence="3" id="KW-1185">Reference proteome</keyword>
<sequence>MTDTDDKRSDDRLPVLWHGTLIDEAEFSYPCEIRDVSHAGTLVTCEEEFPMGTELILMIEDLGEFAGVVKWQGSQQLGLMILAGPDLVLKKFAEGSGANLSKRPVELGEDPLKTS</sequence>
<protein>
    <submittedName>
        <fullName evidence="2">PilZ domain-containing protein</fullName>
    </submittedName>
</protein>
<dbReference type="RefSeq" id="WP_068143105.1">
    <property type="nucleotide sequence ID" value="NZ_JBHSCR010000014.1"/>
</dbReference>
<dbReference type="Gene3D" id="2.40.10.220">
    <property type="entry name" value="predicted glycosyltransferase like domains"/>
    <property type="match status" value="1"/>
</dbReference>
<evidence type="ECO:0000313" key="2">
    <source>
        <dbReference type="EMBL" id="MFC4348658.1"/>
    </source>
</evidence>
<evidence type="ECO:0000313" key="3">
    <source>
        <dbReference type="Proteomes" id="UP001595776"/>
    </source>
</evidence>
<organism evidence="2 3">
    <name type="scientific">Kordiimonas lipolytica</name>
    <dbReference type="NCBI Taxonomy" id="1662421"/>
    <lineage>
        <taxon>Bacteria</taxon>
        <taxon>Pseudomonadati</taxon>
        <taxon>Pseudomonadota</taxon>
        <taxon>Alphaproteobacteria</taxon>
        <taxon>Kordiimonadales</taxon>
        <taxon>Kordiimonadaceae</taxon>
        <taxon>Kordiimonas</taxon>
    </lineage>
</organism>
<comment type="caution">
    <text evidence="2">The sequence shown here is derived from an EMBL/GenBank/DDBJ whole genome shotgun (WGS) entry which is preliminary data.</text>
</comment>
<dbReference type="InterPro" id="IPR009875">
    <property type="entry name" value="PilZ_domain"/>
</dbReference>
<evidence type="ECO:0000259" key="1">
    <source>
        <dbReference type="Pfam" id="PF07238"/>
    </source>
</evidence>
<proteinExistence type="predicted"/>
<accession>A0ABV8UDV6</accession>
<reference evidence="3" key="1">
    <citation type="journal article" date="2019" name="Int. J. Syst. Evol. Microbiol.">
        <title>The Global Catalogue of Microorganisms (GCM) 10K type strain sequencing project: providing services to taxonomists for standard genome sequencing and annotation.</title>
        <authorList>
            <consortium name="The Broad Institute Genomics Platform"/>
            <consortium name="The Broad Institute Genome Sequencing Center for Infectious Disease"/>
            <person name="Wu L."/>
            <person name="Ma J."/>
        </authorList>
    </citation>
    <scope>NUCLEOTIDE SEQUENCE [LARGE SCALE GENOMIC DNA]</scope>
    <source>
        <strain evidence="3">CGMCC 1.15304</strain>
    </source>
</reference>
<dbReference type="Proteomes" id="UP001595776">
    <property type="component" value="Unassembled WGS sequence"/>
</dbReference>
<dbReference type="EMBL" id="JBHSCR010000014">
    <property type="protein sequence ID" value="MFC4348658.1"/>
    <property type="molecule type" value="Genomic_DNA"/>
</dbReference>
<feature type="domain" description="PilZ" evidence="1">
    <location>
        <begin position="7"/>
        <end position="81"/>
    </location>
</feature>
<dbReference type="SUPFAM" id="SSF141371">
    <property type="entry name" value="PilZ domain-like"/>
    <property type="match status" value="1"/>
</dbReference>